<reference evidence="1 2" key="1">
    <citation type="submission" date="2021-06" db="EMBL/GenBank/DDBJ databases">
        <title>Caerostris extrusa draft genome.</title>
        <authorList>
            <person name="Kono N."/>
            <person name="Arakawa K."/>
        </authorList>
    </citation>
    <scope>NUCLEOTIDE SEQUENCE [LARGE SCALE GENOMIC DNA]</scope>
</reference>
<gene>
    <name evidence="1" type="ORF">CEXT_643351</name>
</gene>
<name>A0AAV4P3K7_CAEEX</name>
<keyword evidence="2" id="KW-1185">Reference proteome</keyword>
<accession>A0AAV4P3K7</accession>
<evidence type="ECO:0000313" key="1">
    <source>
        <dbReference type="EMBL" id="GIX90618.1"/>
    </source>
</evidence>
<comment type="caution">
    <text evidence="1">The sequence shown here is derived from an EMBL/GenBank/DDBJ whole genome shotgun (WGS) entry which is preliminary data.</text>
</comment>
<proteinExistence type="predicted"/>
<organism evidence="1 2">
    <name type="scientific">Caerostris extrusa</name>
    <name type="common">Bark spider</name>
    <name type="synonym">Caerostris bankana</name>
    <dbReference type="NCBI Taxonomy" id="172846"/>
    <lineage>
        <taxon>Eukaryota</taxon>
        <taxon>Metazoa</taxon>
        <taxon>Ecdysozoa</taxon>
        <taxon>Arthropoda</taxon>
        <taxon>Chelicerata</taxon>
        <taxon>Arachnida</taxon>
        <taxon>Araneae</taxon>
        <taxon>Araneomorphae</taxon>
        <taxon>Entelegynae</taxon>
        <taxon>Araneoidea</taxon>
        <taxon>Araneidae</taxon>
        <taxon>Caerostris</taxon>
    </lineage>
</organism>
<evidence type="ECO:0000313" key="2">
    <source>
        <dbReference type="Proteomes" id="UP001054945"/>
    </source>
</evidence>
<sequence length="71" mass="7442">MSTPSAVVSSNTVSAPKMDMEILDPVSLLASDLEGQLEALVSTFVAQDKVRLAARKKAETAGGTFKSPFSN</sequence>
<protein>
    <submittedName>
        <fullName evidence="1">Uncharacterized protein</fullName>
    </submittedName>
</protein>
<dbReference type="AlphaFoldDB" id="A0AAV4P3K7"/>
<dbReference type="Proteomes" id="UP001054945">
    <property type="component" value="Unassembled WGS sequence"/>
</dbReference>
<dbReference type="EMBL" id="BPLR01021514">
    <property type="protein sequence ID" value="GIX90618.1"/>
    <property type="molecule type" value="Genomic_DNA"/>
</dbReference>